<dbReference type="PANTHER" id="PTHR32208:SF105">
    <property type="entry name" value="COPPER RADICAL OXIDASE"/>
    <property type="match status" value="1"/>
</dbReference>
<dbReference type="InterPro" id="IPR002889">
    <property type="entry name" value="WSC_carb-bd"/>
</dbReference>
<proteinExistence type="predicted"/>
<keyword evidence="6" id="KW-1185">Reference proteome</keyword>
<feature type="region of interest" description="Disordered" evidence="2">
    <location>
        <begin position="358"/>
        <end position="631"/>
    </location>
</feature>
<feature type="domain" description="WSC" evidence="4">
    <location>
        <begin position="151"/>
        <end position="243"/>
    </location>
</feature>
<dbReference type="InterPro" id="IPR013783">
    <property type="entry name" value="Ig-like_fold"/>
</dbReference>
<dbReference type="InterPro" id="IPR015202">
    <property type="entry name" value="GO-like_E_set"/>
</dbReference>
<dbReference type="CDD" id="cd02851">
    <property type="entry name" value="E_set_GO_C"/>
    <property type="match status" value="1"/>
</dbReference>
<dbReference type="eggNOG" id="KOG4157">
    <property type="taxonomic scope" value="Eukaryota"/>
</dbReference>
<reference evidence="5 6" key="1">
    <citation type="journal article" date="2011" name="PLoS Pathog.">
        <title>Endophytic Life Strategies Decoded by Genome and Transcriptome Analyses of the Mutualistic Root Symbiont Piriformospora indica.</title>
        <authorList>
            <person name="Zuccaro A."/>
            <person name="Lahrmann U."/>
            <person name="Guldener U."/>
            <person name="Langen G."/>
            <person name="Pfiffi S."/>
            <person name="Biedenkopf D."/>
            <person name="Wong P."/>
            <person name="Samans B."/>
            <person name="Grimm C."/>
            <person name="Basiewicz M."/>
            <person name="Murat C."/>
            <person name="Martin F."/>
            <person name="Kogel K.H."/>
        </authorList>
    </citation>
    <scope>NUCLEOTIDE SEQUENCE [LARGE SCALE GENOMIC DNA]</scope>
    <source>
        <strain evidence="5 6">DSM 11827</strain>
    </source>
</reference>
<dbReference type="Gene3D" id="2.130.10.80">
    <property type="entry name" value="Galactose oxidase/kelch, beta-propeller"/>
    <property type="match status" value="1"/>
</dbReference>
<dbReference type="HOGENOM" id="CLU_003527_0_0_1"/>
<dbReference type="Pfam" id="PF01822">
    <property type="entry name" value="WSC"/>
    <property type="match status" value="6"/>
</dbReference>
<organism evidence="5 6">
    <name type="scientific">Serendipita indica (strain DSM 11827)</name>
    <name type="common">Root endophyte fungus</name>
    <name type="synonym">Piriformospora indica</name>
    <dbReference type="NCBI Taxonomy" id="1109443"/>
    <lineage>
        <taxon>Eukaryota</taxon>
        <taxon>Fungi</taxon>
        <taxon>Dikarya</taxon>
        <taxon>Basidiomycota</taxon>
        <taxon>Agaricomycotina</taxon>
        <taxon>Agaricomycetes</taxon>
        <taxon>Sebacinales</taxon>
        <taxon>Serendipitaceae</taxon>
        <taxon>Serendipita</taxon>
    </lineage>
</organism>
<dbReference type="Pfam" id="PF09118">
    <property type="entry name" value="GO-like_E_set"/>
    <property type="match status" value="1"/>
</dbReference>
<evidence type="ECO:0000313" key="5">
    <source>
        <dbReference type="EMBL" id="CCA66590.1"/>
    </source>
</evidence>
<dbReference type="PANTHER" id="PTHR32208">
    <property type="entry name" value="SECRETED PROTEIN-RELATED"/>
    <property type="match status" value="1"/>
</dbReference>
<dbReference type="Pfam" id="PF07250">
    <property type="entry name" value="Glyoxal_oxid_N"/>
    <property type="match status" value="1"/>
</dbReference>
<dbReference type="PROSITE" id="PS51212">
    <property type="entry name" value="WSC"/>
    <property type="match status" value="6"/>
</dbReference>
<feature type="chain" id="PRO_5003468203" evidence="3">
    <location>
        <begin position="19"/>
        <end position="1517"/>
    </location>
</feature>
<dbReference type="OrthoDB" id="2019572at2759"/>
<dbReference type="InterPro" id="IPR014756">
    <property type="entry name" value="Ig_E-set"/>
</dbReference>
<evidence type="ECO:0000256" key="2">
    <source>
        <dbReference type="SAM" id="MobiDB-lite"/>
    </source>
</evidence>
<feature type="domain" description="WSC" evidence="4">
    <location>
        <begin position="883"/>
        <end position="981"/>
    </location>
</feature>
<evidence type="ECO:0000313" key="6">
    <source>
        <dbReference type="Proteomes" id="UP000007148"/>
    </source>
</evidence>
<evidence type="ECO:0000259" key="4">
    <source>
        <dbReference type="PROSITE" id="PS51212"/>
    </source>
</evidence>
<evidence type="ECO:0000256" key="1">
    <source>
        <dbReference type="ARBA" id="ARBA00022729"/>
    </source>
</evidence>
<feature type="domain" description="WSC" evidence="4">
    <location>
        <begin position="50"/>
        <end position="140"/>
    </location>
</feature>
<feature type="signal peptide" evidence="3">
    <location>
        <begin position="1"/>
        <end position="18"/>
    </location>
</feature>
<gene>
    <name evidence="5" type="ORF">PIIN_00273</name>
</gene>
<dbReference type="Gene3D" id="2.60.40.10">
    <property type="entry name" value="Immunoglobulins"/>
    <property type="match status" value="1"/>
</dbReference>
<feature type="domain" description="WSC" evidence="4">
    <location>
        <begin position="771"/>
        <end position="864"/>
    </location>
</feature>
<sequence length="1517" mass="159954">MVAMGWSVLLPLLTSANALIFELPSHTNAHKRAHRRSLNSKRAAPNLRPNWSYQGCYADAAARTLTGASFTSDTMTVDACVGFCADQNYMYAGTEYSRECFCGHAIENNAGPAGECSMMCNGDASQVCGDGYKLSLYKYGIAPQPLASYNGYSYQGCYTDTVVARSLANQLAYSGALTPAKCLDACKAQGYAYCGLEYAHECFGANVNSGTVASDATTCNMACSGDSSALCGGGNRLTLYRTDSAGDTTTTTGWSSLGCYADLVYSRSLPVPMGISGLTVEKCQTACQSANFMYAGVEYGGECYCGNSIGGSGPVTDGRCNMRCNGNNAQTCGGSNGLNIYKLGTILVESYLFHSPVPTSTHGATSTSTSSSSSTPSPPASQSTSSESLSIQETRSVSSEPTVSSSISSQSTVAPTQSSSTDSSVSLEQESSQSTQTSTKTPTSTGQTSTSSSSSTYESSLVTQSSQSTTSTSFSTQETATSTETPSDTQISSSTIASSSDSTQASTYTDQTLSSASTDRTLSSSTVSTPTSVGSSTSTSESSSSSTDHTPVSTSSIEGSTSTSSESSTSSTESSTSTSESSGSSTAVQSTSSSSESTSGSGTSSSVSTSVFSTSTSTQSTPSATPTAPYTLQTYSPSYSTDKWVYQGCYSDLPATRTLAFTANVNGLASPQICADTCYRLGYSYAAVEWQVECYCGNEILNGATKQSEEGCNSICSADQWLFCGGAFRISLYKFEGVVPTPVVNPNNNANNVPGVVNPSLTPLTTGLPGTWSYQGCWVDNAQGRIMTYNAILQTPNEPLACIAACTAAGYTVSGQQFGVECWCSASLANGALLVADSECTIACPGDKDHGCGNGNRMTVYSATSPVKVYQPPKALKTNLPGKYQYAGCYAQPANALLMLPWEREMSDSAMTVQKCLSKCAAYGYEAATLELGSECNCGDWDELESRGGVPADESFCIVPCGGSPTDICGGVSYATVYRWDQSSDTPLFIFNKPTGDAAGRYEFLIGGVVIPLISTLGVNNKITFVEKFGTGVANSTGAYELDYTLANDFEKAWRPMHVKSDVFCAASFVLPDRLGRQLVVGGWSADSTEGVRFYTPDGVTGDPNSSKNDWEEDHELIRLQQGRWYPGGLQLVNGSILIIGGEEGSDGRPIPTIEILPKPPGGPTWLFMQWLKDSDPYNLYPFSAVLPSGGILVAYSDEARILDENTFETIRILPKIPGFLKKNGGRSYPNEGVMSILPQRAPYTDPLEVILCGGSAFGIALDNCASIRPEIPDDQWVLERMPSKRVMPIMTALPDGTFLIAGGATQGVGGFGLASKPNLGAILYDPSKPRHQRVSQLASTIVARMYHSELTLMHDGRVLVSGSDPQDKVNPQEYRMEVFTPPYLASGQVQPSFDVPNRDWAYGGTYTIVITALTGSISDLRISLVGASSTTHGNNFGQRTIFPQFSCAGLRCSITAPPNGYVAPPSWYQLFILDGPTPSHSHWVRIGGDPGQLGNWPNIPGSTFTLPGMSGPLGGV</sequence>
<comment type="caution">
    <text evidence="5">The sequence shown here is derived from an EMBL/GenBank/DDBJ whole genome shotgun (WGS) entry which is preliminary data.</text>
</comment>
<dbReference type="InterPro" id="IPR011043">
    <property type="entry name" value="Gal_Oxase/kelch_b-propeller"/>
</dbReference>
<dbReference type="InterPro" id="IPR037293">
    <property type="entry name" value="Gal_Oxidase_central_sf"/>
</dbReference>
<dbReference type="SUPFAM" id="SSF81296">
    <property type="entry name" value="E set domains"/>
    <property type="match status" value="1"/>
</dbReference>
<dbReference type="SUPFAM" id="SSF50965">
    <property type="entry name" value="Galactose oxidase, central domain"/>
    <property type="match status" value="1"/>
</dbReference>
<protein>
    <submittedName>
        <fullName evidence="5">Related to glyoxal oxidase</fullName>
    </submittedName>
</protein>
<dbReference type="SMART" id="SM00321">
    <property type="entry name" value="WSC"/>
    <property type="match status" value="6"/>
</dbReference>
<keyword evidence="1 3" id="KW-0732">Signal</keyword>
<dbReference type="Proteomes" id="UP000007148">
    <property type="component" value="Unassembled WGS sequence"/>
</dbReference>
<evidence type="ECO:0000256" key="3">
    <source>
        <dbReference type="SAM" id="SignalP"/>
    </source>
</evidence>
<feature type="domain" description="WSC" evidence="4">
    <location>
        <begin position="643"/>
        <end position="736"/>
    </location>
</feature>
<dbReference type="InterPro" id="IPR009880">
    <property type="entry name" value="Glyoxal_oxidase_N"/>
</dbReference>
<dbReference type="InParanoid" id="G4T5L8"/>
<feature type="domain" description="WSC" evidence="4">
    <location>
        <begin position="253"/>
        <end position="344"/>
    </location>
</feature>
<accession>G4T5L8</accession>
<dbReference type="STRING" id="1109443.G4T5L8"/>
<dbReference type="EMBL" id="CAFZ01000003">
    <property type="protein sequence ID" value="CCA66590.1"/>
    <property type="molecule type" value="Genomic_DNA"/>
</dbReference>
<feature type="compositionally biased region" description="Low complexity" evidence="2">
    <location>
        <begin position="358"/>
        <end position="627"/>
    </location>
</feature>
<name>G4T5L8_SERID</name>